<organism evidence="3 4">
    <name type="scientific">Polycladospora coralii</name>
    <dbReference type="NCBI Taxonomy" id="2771432"/>
    <lineage>
        <taxon>Bacteria</taxon>
        <taxon>Bacillati</taxon>
        <taxon>Bacillota</taxon>
        <taxon>Bacilli</taxon>
        <taxon>Bacillales</taxon>
        <taxon>Thermoactinomycetaceae</taxon>
        <taxon>Polycladospora</taxon>
    </lineage>
</organism>
<dbReference type="Gene3D" id="3.40.50.1820">
    <property type="entry name" value="alpha/beta hydrolase"/>
    <property type="match status" value="1"/>
</dbReference>
<evidence type="ECO:0000259" key="2">
    <source>
        <dbReference type="Pfam" id="PF07819"/>
    </source>
</evidence>
<dbReference type="EMBL" id="JACXAH010000008">
    <property type="protein sequence ID" value="MBD1371964.1"/>
    <property type="molecule type" value="Genomic_DNA"/>
</dbReference>
<feature type="domain" description="GPI inositol-deacylase PGAP1-like alpha/beta" evidence="2">
    <location>
        <begin position="95"/>
        <end position="169"/>
    </location>
</feature>
<proteinExistence type="predicted"/>
<dbReference type="RefSeq" id="WP_191139390.1">
    <property type="nucleotide sequence ID" value="NZ_JACXAG020000003.1"/>
</dbReference>
<evidence type="ECO:0000256" key="1">
    <source>
        <dbReference type="SAM" id="SignalP"/>
    </source>
</evidence>
<name>A0A926NE96_9BACL</name>
<dbReference type="PANTHER" id="PTHR37946:SF1">
    <property type="entry name" value="SLL1969 PROTEIN"/>
    <property type="match status" value="1"/>
</dbReference>
<keyword evidence="3" id="KW-0378">Hydrolase</keyword>
<keyword evidence="1" id="KW-0732">Signal</keyword>
<gene>
    <name evidence="3" type="ORF">IC620_06275</name>
</gene>
<feature type="chain" id="PRO_5037807829" evidence="1">
    <location>
        <begin position="25"/>
        <end position="283"/>
    </location>
</feature>
<reference evidence="3" key="1">
    <citation type="submission" date="2020-09" db="EMBL/GenBank/DDBJ databases">
        <title>A novel bacterium of genus Hazenella, isolated from South China Sea.</title>
        <authorList>
            <person name="Huang H."/>
            <person name="Mo K."/>
            <person name="Hu Y."/>
        </authorList>
    </citation>
    <scope>NUCLEOTIDE SEQUENCE</scope>
    <source>
        <strain evidence="3">IB182357</strain>
    </source>
</reference>
<dbReference type="PANTHER" id="PTHR37946">
    <property type="entry name" value="SLL1969 PROTEIN"/>
    <property type="match status" value="1"/>
</dbReference>
<dbReference type="Proteomes" id="UP000661691">
    <property type="component" value="Unassembled WGS sequence"/>
</dbReference>
<evidence type="ECO:0000313" key="3">
    <source>
        <dbReference type="EMBL" id="MBD1371964.1"/>
    </source>
</evidence>
<dbReference type="InterPro" id="IPR012908">
    <property type="entry name" value="PGAP1-ab_dom-like"/>
</dbReference>
<feature type="signal peptide" evidence="1">
    <location>
        <begin position="1"/>
        <end position="24"/>
    </location>
</feature>
<protein>
    <submittedName>
        <fullName evidence="3">Alpha/beta hydrolase</fullName>
    </submittedName>
</protein>
<evidence type="ECO:0000313" key="4">
    <source>
        <dbReference type="Proteomes" id="UP000661691"/>
    </source>
</evidence>
<dbReference type="AlphaFoldDB" id="A0A926NE96"/>
<sequence>MIKRLLPLLLICGCMVGFFYPSTAMPQKDTHDLVLIHGYNNRHQWSYEFLQQLVLSKGSQNVFVVYANESDKIATEIIGGKVVTFIGDRNFTAGIQSIEEQAEIVSKKLKLLQQKQKLDPVFDIAAHSMGGLVARKVVYLLPNQVHDLVTIATPHQGTPLAREFEWLAYFVKGQEGIKSMTPAYVEKFNRLYPVENSPFYRDGKCYTIAGDADSWIDRGVSGELAVGWTLLSLKYGQDSDGVVFSGEATITGAVHVADFPNYNHYELIREGEVANKIIRILDE</sequence>
<comment type="caution">
    <text evidence="3">The sequence shown here is derived from an EMBL/GenBank/DDBJ whole genome shotgun (WGS) entry which is preliminary data.</text>
</comment>
<dbReference type="Pfam" id="PF07819">
    <property type="entry name" value="PGAP1"/>
    <property type="match status" value="1"/>
</dbReference>
<dbReference type="InterPro" id="IPR029058">
    <property type="entry name" value="AB_hydrolase_fold"/>
</dbReference>
<dbReference type="SUPFAM" id="SSF53474">
    <property type="entry name" value="alpha/beta-Hydrolases"/>
    <property type="match status" value="1"/>
</dbReference>
<keyword evidence="4" id="KW-1185">Reference proteome</keyword>
<dbReference type="GO" id="GO:0016788">
    <property type="term" value="F:hydrolase activity, acting on ester bonds"/>
    <property type="evidence" value="ECO:0007669"/>
    <property type="project" value="InterPro"/>
</dbReference>
<accession>A0A926NE96</accession>